<proteinExistence type="predicted"/>
<gene>
    <name evidence="2" type="ORF">ACFOPQ_10740</name>
</gene>
<keyword evidence="3" id="KW-1185">Reference proteome</keyword>
<reference evidence="3" key="1">
    <citation type="journal article" date="2019" name="Int. J. Syst. Evol. Microbiol.">
        <title>The Global Catalogue of Microorganisms (GCM) 10K type strain sequencing project: providing services to taxonomists for standard genome sequencing and annotation.</title>
        <authorList>
            <consortium name="The Broad Institute Genomics Platform"/>
            <consortium name="The Broad Institute Genome Sequencing Center for Infectious Disease"/>
            <person name="Wu L."/>
            <person name="Ma J."/>
        </authorList>
    </citation>
    <scope>NUCLEOTIDE SEQUENCE [LARGE SCALE GENOMIC DNA]</scope>
    <source>
        <strain evidence="3">CCTCC AB 2013263</strain>
    </source>
</reference>
<keyword evidence="1" id="KW-0472">Membrane</keyword>
<evidence type="ECO:0000313" key="3">
    <source>
        <dbReference type="Proteomes" id="UP001595748"/>
    </source>
</evidence>
<comment type="caution">
    <text evidence="2">The sequence shown here is derived from an EMBL/GenBank/DDBJ whole genome shotgun (WGS) entry which is preliminary data.</text>
</comment>
<feature type="transmembrane region" description="Helical" evidence="1">
    <location>
        <begin position="72"/>
        <end position="93"/>
    </location>
</feature>
<protein>
    <submittedName>
        <fullName evidence="2">Uncharacterized protein</fullName>
    </submittedName>
</protein>
<name>A0ABV8AAM2_9DEIO</name>
<dbReference type="EMBL" id="JBHRZF010000133">
    <property type="protein sequence ID" value="MFC3861235.1"/>
    <property type="molecule type" value="Genomic_DNA"/>
</dbReference>
<dbReference type="RefSeq" id="WP_380077932.1">
    <property type="nucleotide sequence ID" value="NZ_JBHRZF010000133.1"/>
</dbReference>
<keyword evidence="1" id="KW-1133">Transmembrane helix</keyword>
<feature type="transmembrane region" description="Helical" evidence="1">
    <location>
        <begin position="46"/>
        <end position="66"/>
    </location>
</feature>
<feature type="transmembrane region" description="Helical" evidence="1">
    <location>
        <begin position="20"/>
        <end position="39"/>
    </location>
</feature>
<sequence length="94" mass="10413">MTEPTPTENHHHETRILPPWLYPALFWLALPVLALSLFVPGLSNLGLWYMMTVPALAALFVGITQWRGDRRVSVAALIALIGLGLVVLVKGWIT</sequence>
<keyword evidence="1" id="KW-0812">Transmembrane</keyword>
<evidence type="ECO:0000313" key="2">
    <source>
        <dbReference type="EMBL" id="MFC3861235.1"/>
    </source>
</evidence>
<accession>A0ABV8AAM2</accession>
<dbReference type="Proteomes" id="UP001595748">
    <property type="component" value="Unassembled WGS sequence"/>
</dbReference>
<evidence type="ECO:0000256" key="1">
    <source>
        <dbReference type="SAM" id="Phobius"/>
    </source>
</evidence>
<organism evidence="2 3">
    <name type="scientific">Deinococcus antarcticus</name>
    <dbReference type="NCBI Taxonomy" id="1298767"/>
    <lineage>
        <taxon>Bacteria</taxon>
        <taxon>Thermotogati</taxon>
        <taxon>Deinococcota</taxon>
        <taxon>Deinococci</taxon>
        <taxon>Deinococcales</taxon>
        <taxon>Deinococcaceae</taxon>
        <taxon>Deinococcus</taxon>
    </lineage>
</organism>